<comment type="caution">
    <text evidence="3">The sequence shown here is derived from an EMBL/GenBank/DDBJ whole genome shotgun (WGS) entry which is preliminary data.</text>
</comment>
<evidence type="ECO:0000256" key="1">
    <source>
        <dbReference type="SAM" id="MobiDB-lite"/>
    </source>
</evidence>
<evidence type="ECO:0000313" key="3">
    <source>
        <dbReference type="EMBL" id="GHA66301.1"/>
    </source>
</evidence>
<feature type="domain" description="Dit-like phage tail protein N-terminal" evidence="2">
    <location>
        <begin position="20"/>
        <end position="147"/>
    </location>
</feature>
<evidence type="ECO:0000259" key="2">
    <source>
        <dbReference type="Pfam" id="PF21821"/>
    </source>
</evidence>
<name>A0A8J3FZV2_9BURK</name>
<gene>
    <name evidence="3" type="ORF">GCM10009007_03460</name>
</gene>
<organism evidence="3 4">
    <name type="scientific">Formosimonas limnophila</name>
    <dbReference type="NCBI Taxonomy" id="1384487"/>
    <lineage>
        <taxon>Bacteria</taxon>
        <taxon>Pseudomonadati</taxon>
        <taxon>Pseudomonadota</taxon>
        <taxon>Betaproteobacteria</taxon>
        <taxon>Burkholderiales</taxon>
        <taxon>Burkholderiaceae</taxon>
        <taxon>Formosimonas</taxon>
    </lineage>
</organism>
<accession>A0A8J3FZV2</accession>
<proteinExistence type="predicted"/>
<dbReference type="RefSeq" id="WP_189490746.1">
    <property type="nucleotide sequence ID" value="NZ_BMZG01000002.1"/>
</dbReference>
<sequence length="217" mass="24453">MSVLLIPAFGDLFEGVEWNVTMKQSDTAQSDVTQSPIDDVDRPFLVDFNQNKPAQVNVTIKITVEGETEPTAPQGIERMQQCYERLRDLKNKQTTTPDALIDIYMGHYQYENMAITSLSTDREIGKEGSLTVDIGFDEFQFVKVPQVGGDKNILDSNTSRKDTNNKPMHETRDTGHPMFSTGDQNDTAILSAERQRGDVRPITYVGVLFELVRKNMT</sequence>
<reference evidence="3" key="1">
    <citation type="journal article" date="2014" name="Int. J. Syst. Evol. Microbiol.">
        <title>Complete genome sequence of Corynebacterium casei LMG S-19264T (=DSM 44701T), isolated from a smear-ripened cheese.</title>
        <authorList>
            <consortium name="US DOE Joint Genome Institute (JGI-PGF)"/>
            <person name="Walter F."/>
            <person name="Albersmeier A."/>
            <person name="Kalinowski J."/>
            <person name="Ruckert C."/>
        </authorList>
    </citation>
    <scope>NUCLEOTIDE SEQUENCE</scope>
    <source>
        <strain evidence="3">KCTC 32501</strain>
    </source>
</reference>
<dbReference type="Pfam" id="PF21821">
    <property type="entry name" value="Dit_like"/>
    <property type="match status" value="1"/>
</dbReference>
<keyword evidence="4" id="KW-1185">Reference proteome</keyword>
<evidence type="ECO:0000313" key="4">
    <source>
        <dbReference type="Proteomes" id="UP000614287"/>
    </source>
</evidence>
<protein>
    <recommendedName>
        <fullName evidence="2">Dit-like phage tail protein N-terminal domain-containing protein</fullName>
    </recommendedName>
</protein>
<feature type="region of interest" description="Disordered" evidence="1">
    <location>
        <begin position="152"/>
        <end position="181"/>
    </location>
</feature>
<dbReference type="EMBL" id="BMZG01000002">
    <property type="protein sequence ID" value="GHA66301.1"/>
    <property type="molecule type" value="Genomic_DNA"/>
</dbReference>
<dbReference type="Proteomes" id="UP000614287">
    <property type="component" value="Unassembled WGS sequence"/>
</dbReference>
<reference evidence="3" key="2">
    <citation type="submission" date="2020-09" db="EMBL/GenBank/DDBJ databases">
        <authorList>
            <person name="Sun Q."/>
            <person name="Kim S."/>
        </authorList>
    </citation>
    <scope>NUCLEOTIDE SEQUENCE</scope>
    <source>
        <strain evidence="3">KCTC 32501</strain>
    </source>
</reference>
<dbReference type="AlphaFoldDB" id="A0A8J3FZV2"/>
<dbReference type="InterPro" id="IPR048494">
    <property type="entry name" value="Dit-like_N"/>
</dbReference>
<feature type="compositionally biased region" description="Basic and acidic residues" evidence="1">
    <location>
        <begin position="158"/>
        <end position="175"/>
    </location>
</feature>